<dbReference type="PANTHER" id="PTHR36573:SF1">
    <property type="entry name" value="INTERMEMBRANE PHOSPHOLIPID TRANSPORT SYSTEM BINDING PROTEIN MLAC"/>
    <property type="match status" value="1"/>
</dbReference>
<name>A0ABS1E737_9GAMM</name>
<gene>
    <name evidence="2" type="ORF">CKO13_05835</name>
</gene>
<keyword evidence="1" id="KW-0732">Signal</keyword>
<evidence type="ECO:0000313" key="3">
    <source>
        <dbReference type="Proteomes" id="UP000738126"/>
    </source>
</evidence>
<organism evidence="2 3">
    <name type="scientific">Halorhodospira neutriphila</name>
    <dbReference type="NCBI Taxonomy" id="168379"/>
    <lineage>
        <taxon>Bacteria</taxon>
        <taxon>Pseudomonadati</taxon>
        <taxon>Pseudomonadota</taxon>
        <taxon>Gammaproteobacteria</taxon>
        <taxon>Chromatiales</taxon>
        <taxon>Ectothiorhodospiraceae</taxon>
        <taxon>Halorhodospira</taxon>
    </lineage>
</organism>
<dbReference type="InterPro" id="IPR042245">
    <property type="entry name" value="Tgt2/MlaC_sf"/>
</dbReference>
<evidence type="ECO:0000313" key="2">
    <source>
        <dbReference type="EMBL" id="MBK1726550.1"/>
    </source>
</evidence>
<sequence length="216" mass="23898">MRERLRHGIAARARRHWRLLAAAVVLGAAAAAAAAATGPGPQAVVEETTEEVLALMESRGEELTGDPVALHEALAPILTPHIDFQGISAQILGPYWRRADEATRERFIREFQRSLLRTYASSLEEYDGGVALRILGSRRRGDEVQVGMEVGGGEAPARVIFQLHERGGAWQLIDLTVEGVSIVHNFREDFRARLRDKDLEAVLDEMAARNREIGFQ</sequence>
<dbReference type="PANTHER" id="PTHR36573">
    <property type="entry name" value="INTERMEMBRANE PHOSPHOLIPID TRANSPORT SYSTEM BINDING PROTEIN MLAC"/>
    <property type="match status" value="1"/>
</dbReference>
<proteinExistence type="predicted"/>
<dbReference type="InterPro" id="IPR008869">
    <property type="entry name" value="MlaC/ttg2D"/>
</dbReference>
<dbReference type="PIRSF" id="PIRSF004649">
    <property type="entry name" value="MlaC"/>
    <property type="match status" value="1"/>
</dbReference>
<comment type="caution">
    <text evidence="2">The sequence shown here is derived from an EMBL/GenBank/DDBJ whole genome shotgun (WGS) entry which is preliminary data.</text>
</comment>
<dbReference type="Pfam" id="PF05494">
    <property type="entry name" value="MlaC"/>
    <property type="match status" value="1"/>
</dbReference>
<keyword evidence="3" id="KW-1185">Reference proteome</keyword>
<dbReference type="EMBL" id="NRSH01000049">
    <property type="protein sequence ID" value="MBK1726550.1"/>
    <property type="molecule type" value="Genomic_DNA"/>
</dbReference>
<reference evidence="2 3" key="1">
    <citation type="journal article" date="2020" name="Microorganisms">
        <title>Osmotic Adaptation and Compatible Solute Biosynthesis of Phototrophic Bacteria as Revealed from Genome Analyses.</title>
        <authorList>
            <person name="Imhoff J.F."/>
            <person name="Rahn T."/>
            <person name="Kunzel S."/>
            <person name="Keller A."/>
            <person name="Neulinger S.C."/>
        </authorList>
    </citation>
    <scope>NUCLEOTIDE SEQUENCE [LARGE SCALE GENOMIC DNA]</scope>
    <source>
        <strain evidence="2 3">DSM 15116</strain>
    </source>
</reference>
<feature type="chain" id="PRO_5047486073" description="Toluene tolerance family protein" evidence="1">
    <location>
        <begin position="35"/>
        <end position="216"/>
    </location>
</feature>
<evidence type="ECO:0000256" key="1">
    <source>
        <dbReference type="SAM" id="SignalP"/>
    </source>
</evidence>
<dbReference type="Gene3D" id="3.10.450.710">
    <property type="entry name" value="Tgt2/MlaC"/>
    <property type="match status" value="1"/>
</dbReference>
<dbReference type="Proteomes" id="UP000738126">
    <property type="component" value="Unassembled WGS sequence"/>
</dbReference>
<dbReference type="RefSeq" id="WP_200257823.1">
    <property type="nucleotide sequence ID" value="NZ_NRSH01000049.1"/>
</dbReference>
<accession>A0ABS1E737</accession>
<feature type="signal peptide" evidence="1">
    <location>
        <begin position="1"/>
        <end position="34"/>
    </location>
</feature>
<protein>
    <recommendedName>
        <fullName evidence="4">Toluene tolerance family protein</fullName>
    </recommendedName>
</protein>
<evidence type="ECO:0008006" key="4">
    <source>
        <dbReference type="Google" id="ProtNLM"/>
    </source>
</evidence>